<sequence>MIIKKLTAAVSALAMSAGILAYMPAGTEGGITTADAASKYNYAEALQKSMFFYEVQQAGKLPDWNYVTWRADSMVNEKGEETDVCKGGWFDAGDHFKFTLTNAYSASILAWGYLEYQDAVEKQGLGEIYRNNVQWGLDYLMQCDRGDKIIGTIGDFKGGSTDHNIWCSAEVYLRKHHLNNGDWNRPYDEIADSTTMALSAAALAEGYLMFKDTQPDKAKAYLDQAKTYFKTADKIRKNQNGAMADMYKPSSWVDDCMYAAIWLYRATGDESYMAKVKSDYIPNFPLEEQSTTRKYTWGLCWDDTSQAAALLYAQETGDTEWIDHVSHHLDYWIDGYGGKKIAYTPDGMAWLFSWGPARHVSATAWLAQLACDTIFKDDASLTKKYNEWAKGQMDYIFGDNGLKMSYVLGMGDKQPTAFHHRTASGIHDDHWNELGQATGGAEGWQTEYAHTLYGALVGGPDQTGKYINQVSKYEYSEVAIDYNAGYTAALCALVDDYSGTTDPSFPPTETPTWAEWEIAAVLNGSGDSYTEIKAWAMNHTAWPARVAKDIEYRYYFDISEAIAKGLSADDIKVEGKSQQYSKGEQGYAEVSGPYKYEGDPTGNTYYALIKFEDGRAIQPTGQSEHRDEVQFRVSVPDAIDGQSTKGAWDPTNDWSYKGGISKDADLKKDNSLNKQITMYVDGKLVWGTEPDGTEPEPYSVPGKAPVSNTTTTSTVTTTSTTTTTTTSTSTTSTTSSTPAQLPEINWGDTNMDGKVDLADAVLIMQALANPNKYGIDGTYEKHITRQGQLNGDVDQSTKGLTGDDAVTIQEYLLKLIPSLPKTN</sequence>
<proteinExistence type="predicted"/>
<evidence type="ECO:0000256" key="3">
    <source>
        <dbReference type="ARBA" id="ARBA00023295"/>
    </source>
</evidence>
<evidence type="ECO:0000256" key="2">
    <source>
        <dbReference type="ARBA" id="ARBA00023277"/>
    </source>
</evidence>
<organism evidence="9 10">
    <name type="scientific">Ruminococcus flavefaciens 007c</name>
    <dbReference type="NCBI Taxonomy" id="1341157"/>
    <lineage>
        <taxon>Bacteria</taxon>
        <taxon>Bacillati</taxon>
        <taxon>Bacillota</taxon>
        <taxon>Clostridia</taxon>
        <taxon>Eubacteriales</taxon>
        <taxon>Oscillospiraceae</taxon>
        <taxon>Ruminococcus</taxon>
    </lineage>
</organism>
<dbReference type="Pfam" id="PF00942">
    <property type="entry name" value="CBM_3"/>
    <property type="match status" value="1"/>
</dbReference>
<dbReference type="RefSeq" id="WP_037301002.1">
    <property type="nucleotide sequence ID" value="NZ_ATAX01000035.1"/>
</dbReference>
<dbReference type="Gene3D" id="1.50.10.10">
    <property type="match status" value="1"/>
</dbReference>
<dbReference type="InterPro" id="IPR012341">
    <property type="entry name" value="6hp_glycosidase-like_sf"/>
</dbReference>
<protein>
    <submittedName>
        <fullName evidence="9">Uncharacterized protein</fullName>
    </submittedName>
</protein>
<dbReference type="eggNOG" id="COG4124">
    <property type="taxonomic scope" value="Bacteria"/>
</dbReference>
<evidence type="ECO:0000313" key="10">
    <source>
        <dbReference type="Proteomes" id="UP000019365"/>
    </source>
</evidence>
<dbReference type="CDD" id="cd14256">
    <property type="entry name" value="Dockerin_I"/>
    <property type="match status" value="1"/>
</dbReference>
<dbReference type="GO" id="GO:0004553">
    <property type="term" value="F:hydrolase activity, hydrolyzing O-glycosyl compounds"/>
    <property type="evidence" value="ECO:0007669"/>
    <property type="project" value="InterPro"/>
</dbReference>
<dbReference type="PANTHER" id="PTHR22298">
    <property type="entry name" value="ENDO-1,4-BETA-GLUCANASE"/>
    <property type="match status" value="1"/>
</dbReference>
<feature type="chain" id="PRO_5039097211" evidence="6">
    <location>
        <begin position="22"/>
        <end position="823"/>
    </location>
</feature>
<feature type="compositionally biased region" description="Low complexity" evidence="5">
    <location>
        <begin position="709"/>
        <end position="737"/>
    </location>
</feature>
<evidence type="ECO:0000256" key="1">
    <source>
        <dbReference type="ARBA" id="ARBA00022801"/>
    </source>
</evidence>
<keyword evidence="4" id="KW-0624">Polysaccharide degradation</keyword>
<dbReference type="EMBL" id="ATAX01000035">
    <property type="protein sequence ID" value="EWM52503.1"/>
    <property type="molecule type" value="Genomic_DNA"/>
</dbReference>
<keyword evidence="6" id="KW-0732">Signal</keyword>
<comment type="caution">
    <text evidence="9">The sequence shown here is derived from an EMBL/GenBank/DDBJ whole genome shotgun (WGS) entry which is preliminary data.</text>
</comment>
<feature type="signal peptide" evidence="6">
    <location>
        <begin position="1"/>
        <end position="21"/>
    </location>
</feature>
<dbReference type="InterPro" id="IPR001701">
    <property type="entry name" value="Glyco_hydro_9"/>
</dbReference>
<name>W7UEY9_RUMFL</name>
<dbReference type="InterPro" id="IPR016134">
    <property type="entry name" value="Dockerin_dom"/>
</dbReference>
<dbReference type="Proteomes" id="UP000019365">
    <property type="component" value="Unassembled WGS sequence"/>
</dbReference>
<dbReference type="Gene3D" id="1.10.1330.10">
    <property type="entry name" value="Dockerin domain"/>
    <property type="match status" value="1"/>
</dbReference>
<dbReference type="Gene3D" id="2.60.40.710">
    <property type="entry name" value="Endoglucanase-like"/>
    <property type="match status" value="1"/>
</dbReference>
<keyword evidence="2" id="KW-0119">Carbohydrate metabolism</keyword>
<feature type="region of interest" description="Disordered" evidence="5">
    <location>
        <begin position="687"/>
        <end position="748"/>
    </location>
</feature>
<feature type="domain" description="CBM3" evidence="7">
    <location>
        <begin position="511"/>
        <end position="691"/>
    </location>
</feature>
<dbReference type="InterPro" id="IPR008928">
    <property type="entry name" value="6-hairpin_glycosidase_sf"/>
</dbReference>
<evidence type="ECO:0000259" key="8">
    <source>
        <dbReference type="PROSITE" id="PS51766"/>
    </source>
</evidence>
<dbReference type="PROSITE" id="PS51766">
    <property type="entry name" value="DOCKERIN"/>
    <property type="match status" value="1"/>
</dbReference>
<evidence type="ECO:0000256" key="5">
    <source>
        <dbReference type="SAM" id="MobiDB-lite"/>
    </source>
</evidence>
<gene>
    <name evidence="9" type="ORF">RF007C_08165</name>
</gene>
<dbReference type="InterPro" id="IPR008965">
    <property type="entry name" value="CBM2/CBM3_carb-bd_dom_sf"/>
</dbReference>
<evidence type="ECO:0000259" key="7">
    <source>
        <dbReference type="PROSITE" id="PS51172"/>
    </source>
</evidence>
<dbReference type="PATRIC" id="fig|1341157.4.peg.2877"/>
<dbReference type="AlphaFoldDB" id="W7UEY9"/>
<keyword evidence="3" id="KW-0326">Glycosidase</keyword>
<dbReference type="OrthoDB" id="2078139at2"/>
<evidence type="ECO:0000256" key="4">
    <source>
        <dbReference type="ARBA" id="ARBA00023326"/>
    </source>
</evidence>
<dbReference type="GO" id="GO:0030248">
    <property type="term" value="F:cellulose binding"/>
    <property type="evidence" value="ECO:0007669"/>
    <property type="project" value="InterPro"/>
</dbReference>
<dbReference type="GO" id="GO:0000272">
    <property type="term" value="P:polysaccharide catabolic process"/>
    <property type="evidence" value="ECO:0007669"/>
    <property type="project" value="UniProtKB-KW"/>
</dbReference>
<keyword evidence="10" id="KW-1185">Reference proteome</keyword>
<accession>W7UEY9</accession>
<evidence type="ECO:0000313" key="9">
    <source>
        <dbReference type="EMBL" id="EWM52503.1"/>
    </source>
</evidence>
<dbReference type="SMART" id="SM01067">
    <property type="entry name" value="CBM_3"/>
    <property type="match status" value="1"/>
</dbReference>
<dbReference type="SUPFAM" id="SSF63446">
    <property type="entry name" value="Type I dockerin domain"/>
    <property type="match status" value="1"/>
</dbReference>
<dbReference type="InterPro" id="IPR036439">
    <property type="entry name" value="Dockerin_dom_sf"/>
</dbReference>
<dbReference type="SUPFAM" id="SSF49384">
    <property type="entry name" value="Carbohydrate-binding domain"/>
    <property type="match status" value="1"/>
</dbReference>
<dbReference type="Pfam" id="PF00759">
    <property type="entry name" value="Glyco_hydro_9"/>
    <property type="match status" value="1"/>
</dbReference>
<reference evidence="9 10" key="1">
    <citation type="journal article" date="2014" name="PLoS ONE">
        <title>Rumen cellulosomics: divergent fiber-degrading strategies revealed by comparative genome-wide analysis of six ruminococcal strains.</title>
        <authorList>
            <person name="Dassa B."/>
            <person name="Borovok I."/>
            <person name="Ruimy-Israeli V."/>
            <person name="Lamed R."/>
            <person name="Flint H.J."/>
            <person name="Duncan S.H."/>
            <person name="Henrissat B."/>
            <person name="Coutinho P."/>
            <person name="Morrison M."/>
            <person name="Mosoni P."/>
            <person name="Yeoman C.J."/>
            <person name="White B.A."/>
            <person name="Bayer E.A."/>
        </authorList>
    </citation>
    <scope>NUCLEOTIDE SEQUENCE [LARGE SCALE GENOMIC DNA]</scope>
    <source>
        <strain evidence="9 10">007c</strain>
    </source>
</reference>
<dbReference type="InterPro" id="IPR036966">
    <property type="entry name" value="CBM3_sf"/>
</dbReference>
<dbReference type="eggNOG" id="COG5297">
    <property type="taxonomic scope" value="Bacteria"/>
</dbReference>
<dbReference type="SUPFAM" id="SSF48208">
    <property type="entry name" value="Six-hairpin glycosidases"/>
    <property type="match status" value="1"/>
</dbReference>
<keyword evidence="1" id="KW-0378">Hydrolase</keyword>
<feature type="domain" description="Dockerin" evidence="8">
    <location>
        <begin position="742"/>
        <end position="821"/>
    </location>
</feature>
<evidence type="ECO:0000256" key="6">
    <source>
        <dbReference type="SAM" id="SignalP"/>
    </source>
</evidence>
<dbReference type="InterPro" id="IPR001956">
    <property type="entry name" value="CBM3"/>
</dbReference>
<dbReference type="PROSITE" id="PS51172">
    <property type="entry name" value="CBM3"/>
    <property type="match status" value="1"/>
</dbReference>